<dbReference type="GO" id="GO:0005634">
    <property type="term" value="C:nucleus"/>
    <property type="evidence" value="ECO:0007669"/>
    <property type="project" value="UniProtKB-SubCell"/>
</dbReference>
<sequence length="1006" mass="112586">MMPGATVDYRRARTSDCLSRFMYANSSAPIDAFNSEVRSHETSLRDKRRSMEPLRSRRVTMDARRRASYGPTTIQLENSSVSATQEMVVELEERYRKQIRDAIASRDQQIKALEARLRTAEAAVAEKDSMLLTLSRDILDKDRLLNSTTKELETTKRYLLTVTQRFNLRFGVDPFSGITGYFAPPDTPTGWPSSTAAEDHTGGSTCRSVVHSSLNDSAPSVVIPDEFDSVISDGVISAEENPHVRTVIKTKHRKNKESPHGLPDRGFRHRNWSKSQPATPASQSTMPTPTDAIDEAVRRLVEAFRCSGMAVPTVEKMPSSRQPGWQSYLIGGSIRAECKLAHNTVIAKLPSGRMASLREVLETTSSLQSSHAKEKKCPMKAASESAYGQMAERSKSDPFFTSCRDWVSRHVLRLPVSDIIKLVFSFHQNDDRQSAQELARRVLIRQEDILAEAGGRDLARFLSTLAALGIREHEPGMTDTFEAAMPSLVKHIGEMRSYQIIAVCGAYKKVGIFSNELAAALARRAVALTRDDNQNSAFRALLGIMGNLSVRIDRDSIDGLVEAAAEQELQGDKISFRLAGLLQICTKLGMEDHRLFYVMMDTVASDVDKWPATPTKPLVDTLNHLMLSLVCQHQPAALGNKLAALKEKLLRSVVEYLANSGVGPGELDTYCQINLCVIELHIRLERPLLWCGLSDRARVFLGEVSQLRVNNQYDALPTMSSQQHLVVSRELSQLGVDHTLEVSLQQPYMIDIVIANSRKLLEIDGPRHFINGTEKPTVSTELKHRLLTHLGYDKKAKLHEALMAEQSFYNFKEIEQIAKKCGIVPQSVKEVVQHLVDGDRLVTMEKVGSQNIYWALPSSQKATLIAKLEKNKSLLKSSEDALEEAKARKGELEKELEASGITQSSRGRQIVADSTFKFHQEKSAALRKEFEELDGKRRKLTSELEELEAADPKIIRKQIEEMRRSRDLVDIWTDNISTIRQFIASRGGMSEEDVDKEFGIDPSIFE</sequence>
<dbReference type="Pfam" id="PF08373">
    <property type="entry name" value="RAP"/>
    <property type="match status" value="1"/>
</dbReference>
<dbReference type="OrthoDB" id="413408at2759"/>
<keyword evidence="3" id="KW-0539">Nucleus</keyword>
<feature type="compositionally biased region" description="Basic and acidic residues" evidence="5">
    <location>
        <begin position="256"/>
        <end position="266"/>
    </location>
</feature>
<proteinExistence type="predicted"/>
<feature type="region of interest" description="Disordered" evidence="5">
    <location>
        <begin position="251"/>
        <end position="289"/>
    </location>
</feature>
<gene>
    <name evidence="9" type="primary">MND1</name>
    <name evidence="9" type="ORF">FOL47_009013</name>
</gene>
<dbReference type="Proteomes" id="UP000591131">
    <property type="component" value="Unassembled WGS sequence"/>
</dbReference>
<keyword evidence="2 4" id="KW-0175">Coiled coil</keyword>
<dbReference type="Pfam" id="PF03962">
    <property type="entry name" value="Mnd1"/>
    <property type="match status" value="1"/>
</dbReference>
<feature type="compositionally biased region" description="Polar residues" evidence="5">
    <location>
        <begin position="273"/>
        <end position="288"/>
    </location>
</feature>
<evidence type="ECO:0000256" key="4">
    <source>
        <dbReference type="SAM" id="Coils"/>
    </source>
</evidence>
<feature type="domain" description="Leucine zipper with capping helix" evidence="8">
    <location>
        <begin position="967"/>
        <end position="1002"/>
    </location>
</feature>
<evidence type="ECO:0000259" key="8">
    <source>
        <dbReference type="Pfam" id="PF18517"/>
    </source>
</evidence>
<evidence type="ECO:0000259" key="6">
    <source>
        <dbReference type="Pfam" id="PF03962"/>
    </source>
</evidence>
<comment type="subcellular location">
    <subcellularLocation>
        <location evidence="1">Nucleus</location>
    </subcellularLocation>
</comment>
<evidence type="ECO:0000259" key="7">
    <source>
        <dbReference type="Pfam" id="PF08373"/>
    </source>
</evidence>
<organism evidence="9 10">
    <name type="scientific">Perkinsus chesapeaki</name>
    <name type="common">Clam parasite</name>
    <name type="synonym">Perkinsus andrewsi</name>
    <dbReference type="NCBI Taxonomy" id="330153"/>
    <lineage>
        <taxon>Eukaryota</taxon>
        <taxon>Sar</taxon>
        <taxon>Alveolata</taxon>
        <taxon>Perkinsozoa</taxon>
        <taxon>Perkinsea</taxon>
        <taxon>Perkinsida</taxon>
        <taxon>Perkinsidae</taxon>
        <taxon>Perkinsus</taxon>
    </lineage>
</organism>
<evidence type="ECO:0000313" key="9">
    <source>
        <dbReference type="EMBL" id="KAF4656388.1"/>
    </source>
</evidence>
<feature type="coiled-coil region" evidence="4">
    <location>
        <begin position="865"/>
        <end position="950"/>
    </location>
</feature>
<keyword evidence="10" id="KW-1185">Reference proteome</keyword>
<evidence type="ECO:0000256" key="3">
    <source>
        <dbReference type="ARBA" id="ARBA00023242"/>
    </source>
</evidence>
<name>A0A7J6LAW4_PERCH</name>
<dbReference type="InterPro" id="IPR040661">
    <property type="entry name" value="LZ3wCH"/>
</dbReference>
<accession>A0A7J6LAW4</accession>
<comment type="caution">
    <text evidence="9">The sequence shown here is derived from an EMBL/GenBank/DDBJ whole genome shotgun (WGS) entry which is preliminary data.</text>
</comment>
<dbReference type="EMBL" id="JAAPAO010000601">
    <property type="protein sequence ID" value="KAF4656388.1"/>
    <property type="molecule type" value="Genomic_DNA"/>
</dbReference>
<feature type="coiled-coil region" evidence="4">
    <location>
        <begin position="96"/>
        <end position="130"/>
    </location>
</feature>
<evidence type="ECO:0000256" key="2">
    <source>
        <dbReference type="ARBA" id="ARBA00023054"/>
    </source>
</evidence>
<evidence type="ECO:0000313" key="10">
    <source>
        <dbReference type="Proteomes" id="UP000591131"/>
    </source>
</evidence>
<feature type="domain" description="RAP" evidence="7">
    <location>
        <begin position="761"/>
        <end position="792"/>
    </location>
</feature>
<evidence type="ECO:0000256" key="1">
    <source>
        <dbReference type="ARBA" id="ARBA00004123"/>
    </source>
</evidence>
<dbReference type="Pfam" id="PF18517">
    <property type="entry name" value="LZ3wCH"/>
    <property type="match status" value="1"/>
</dbReference>
<dbReference type="AlphaFoldDB" id="A0A7J6LAW4"/>
<reference evidence="9 10" key="1">
    <citation type="submission" date="2020-04" db="EMBL/GenBank/DDBJ databases">
        <title>Perkinsus chesapeaki whole genome sequence.</title>
        <authorList>
            <person name="Bogema D.R."/>
        </authorList>
    </citation>
    <scope>NUCLEOTIDE SEQUENCE [LARGE SCALE GENOMIC DNA]</scope>
    <source>
        <strain evidence="9">ATCC PRA-425</strain>
    </source>
</reference>
<dbReference type="InterPro" id="IPR013584">
    <property type="entry name" value="RAP"/>
</dbReference>
<evidence type="ECO:0000256" key="5">
    <source>
        <dbReference type="SAM" id="MobiDB-lite"/>
    </source>
</evidence>
<protein>
    <submittedName>
        <fullName evidence="9">Meiotic nuclear division protein 1</fullName>
    </submittedName>
</protein>
<feature type="domain" description="Mnd1 HTH" evidence="6">
    <location>
        <begin position="800"/>
        <end position="857"/>
    </location>
</feature>
<dbReference type="InterPro" id="IPR040453">
    <property type="entry name" value="Mnd1_HTH"/>
</dbReference>